<protein>
    <submittedName>
        <fullName evidence="2">Uncharacterized protein</fullName>
    </submittedName>
</protein>
<gene>
    <name evidence="2" type="ORF">PMKS-001633</name>
</gene>
<evidence type="ECO:0000313" key="2">
    <source>
        <dbReference type="EMBL" id="GAV28164.1"/>
    </source>
</evidence>
<organism evidence="2 3">
    <name type="scientific">Pichia membranifaciens</name>
    <dbReference type="NCBI Taxonomy" id="4926"/>
    <lineage>
        <taxon>Eukaryota</taxon>
        <taxon>Fungi</taxon>
        <taxon>Dikarya</taxon>
        <taxon>Ascomycota</taxon>
        <taxon>Saccharomycotina</taxon>
        <taxon>Pichiomycetes</taxon>
        <taxon>Pichiales</taxon>
        <taxon>Pichiaceae</taxon>
        <taxon>Pichia</taxon>
    </lineage>
</organism>
<feature type="region of interest" description="Disordered" evidence="1">
    <location>
        <begin position="21"/>
        <end position="67"/>
    </location>
</feature>
<feature type="compositionally biased region" description="Basic and acidic residues" evidence="1">
    <location>
        <begin position="205"/>
        <end position="219"/>
    </location>
</feature>
<evidence type="ECO:0000256" key="1">
    <source>
        <dbReference type="SAM" id="MobiDB-lite"/>
    </source>
</evidence>
<name>A0A1Q2YF64_9ASCO</name>
<dbReference type="Proteomes" id="UP000186136">
    <property type="component" value="Unassembled WGS sequence"/>
</dbReference>
<accession>A0A1Q2YF64</accession>
<evidence type="ECO:0000313" key="3">
    <source>
        <dbReference type="Proteomes" id="UP000186136"/>
    </source>
</evidence>
<sequence length="219" mass="23294">MNAEGAAVLVELGLDVLEGARGAAGGDDGCEEGECLEEEDNDHAAKAPAEQLAEDRHDGETDGDDGADVDHLRDMFCGLDVLVERARQSDVVSGDVDAEGVMVVDLVDDEGDWVELVRDGRLCARGGREVDVFPDIIDDLGRALTAPAVAVHPEDVCICKPKLGGLNVRGPGVDFRHVQVGHAELHEEDRALGGLLPDGADITGDEQRQRHDIPDQHVS</sequence>
<dbReference type="EMBL" id="BDGI01000060">
    <property type="protein sequence ID" value="GAV28164.1"/>
    <property type="molecule type" value="Genomic_DNA"/>
</dbReference>
<keyword evidence="3" id="KW-1185">Reference proteome</keyword>
<feature type="region of interest" description="Disordered" evidence="1">
    <location>
        <begin position="195"/>
        <end position="219"/>
    </location>
</feature>
<reference evidence="2 3" key="1">
    <citation type="submission" date="2016-08" db="EMBL/GenBank/DDBJ databases">
        <title>Whole genome shotgun sequence of Pichia membranifaciens KS47-1.</title>
        <authorList>
            <person name="Konishi M."/>
            <person name="Ishida M."/>
            <person name="Arakawa T."/>
            <person name="Kato Y."/>
            <person name="Horiuchi J."/>
        </authorList>
    </citation>
    <scope>NUCLEOTIDE SEQUENCE [LARGE SCALE GENOMIC DNA]</scope>
    <source>
        <strain evidence="2 3">KS47-1</strain>
    </source>
</reference>
<dbReference type="AlphaFoldDB" id="A0A1Q2YF64"/>
<feature type="compositionally biased region" description="Acidic residues" evidence="1">
    <location>
        <begin position="28"/>
        <end position="41"/>
    </location>
</feature>
<comment type="caution">
    <text evidence="2">The sequence shown here is derived from an EMBL/GenBank/DDBJ whole genome shotgun (WGS) entry which is preliminary data.</text>
</comment>
<proteinExistence type="predicted"/>